<organism evidence="6 7">
    <name type="scientific">Aspergillus niger</name>
    <dbReference type="NCBI Taxonomy" id="5061"/>
    <lineage>
        <taxon>Eukaryota</taxon>
        <taxon>Fungi</taxon>
        <taxon>Dikarya</taxon>
        <taxon>Ascomycota</taxon>
        <taxon>Pezizomycotina</taxon>
        <taxon>Eurotiomycetes</taxon>
        <taxon>Eurotiomycetidae</taxon>
        <taxon>Eurotiales</taxon>
        <taxon>Aspergillaceae</taxon>
        <taxon>Aspergillus</taxon>
        <taxon>Aspergillus subgen. Circumdati</taxon>
    </lineage>
</organism>
<keyword evidence="4" id="KW-0539">Nucleus</keyword>
<feature type="compositionally biased region" description="Polar residues" evidence="5">
    <location>
        <begin position="60"/>
        <end position="70"/>
    </location>
</feature>
<dbReference type="CDD" id="cd00067">
    <property type="entry name" value="GAL4"/>
    <property type="match status" value="1"/>
</dbReference>
<comment type="caution">
    <text evidence="6">The sequence shown here is derived from an EMBL/GenBank/DDBJ whole genome shotgun (WGS) entry which is preliminary data.</text>
</comment>
<dbReference type="Gene3D" id="4.10.240.10">
    <property type="entry name" value="Zn(2)-C6 fungal-type DNA-binding domain"/>
    <property type="match status" value="1"/>
</dbReference>
<dbReference type="GO" id="GO:0008270">
    <property type="term" value="F:zinc ion binding"/>
    <property type="evidence" value="ECO:0007669"/>
    <property type="project" value="InterPro"/>
</dbReference>
<dbReference type="PROSITE" id="PS00463">
    <property type="entry name" value="ZN2_CY6_FUNGAL_1"/>
    <property type="match status" value="1"/>
</dbReference>
<evidence type="ECO:0000256" key="3">
    <source>
        <dbReference type="ARBA" id="ARBA00023163"/>
    </source>
</evidence>
<gene>
    <name evidence="6" type="ORF">CAN33_0039135</name>
</gene>
<evidence type="ECO:0000256" key="2">
    <source>
        <dbReference type="ARBA" id="ARBA00023125"/>
    </source>
</evidence>
<protein>
    <submittedName>
        <fullName evidence="6">Methyltransferase domain family protein</fullName>
    </submittedName>
</protein>
<dbReference type="InterPro" id="IPR036864">
    <property type="entry name" value="Zn2-C6_fun-type_DNA-bd_sf"/>
</dbReference>
<feature type="region of interest" description="Disordered" evidence="5">
    <location>
        <begin position="390"/>
        <end position="415"/>
    </location>
</feature>
<accession>A0A254TKZ8</accession>
<dbReference type="VEuPathDB" id="FungiDB:ASPNIDRAFT2_1188142"/>
<proteinExistence type="predicted"/>
<dbReference type="InterPro" id="IPR001138">
    <property type="entry name" value="Zn2Cys6_DnaBD"/>
</dbReference>
<keyword evidence="3" id="KW-0804">Transcription</keyword>
<dbReference type="Proteomes" id="UP000197666">
    <property type="component" value="Unassembled WGS sequence"/>
</dbReference>
<evidence type="ECO:0000313" key="6">
    <source>
        <dbReference type="EMBL" id="TPR01404.1"/>
    </source>
</evidence>
<keyword evidence="1" id="KW-0805">Transcription regulation</keyword>
<sequence>MNSERKLRAACDRCHELKNRCTRTCGPEARCDRCERLDIDCVYNTTARMGRPRLLRPVSENHNGASSESNSHARHTKRRAVQTETPRGATTVQIPVDRVDPASAAVPAHNRSGGTSPANPDSIEPVVGFLDPVLLQEVMPGDNLHWDLRLYSPDFAHATHDDPQRGGRDAQEHGYPHQGYQQMESMRHVSKDTSVFSDSGLGDSEKGTVSFVKTTGADKLLRLQSHLSNLLACAGDSHTGNQPALDEVLVACKDLLELLPVSAVRRPDPNYRRTSNAGTGTGTSCTPTGVNLDGCRGICEGTQKGGGQFDPLGINYITVLQIATSYAYALQLLDLSVDRLSNHTGNLALISLGAFNLSPQSAMSTSVGAYMITSMVHELRDAIGLLMPEYQEQHGPPPAPHEASPQSALRPASTAGNNSIQAAVNMVSEKEASLLEKLAQVMANP</sequence>
<dbReference type="SUPFAM" id="SSF57701">
    <property type="entry name" value="Zn2/Cys6 DNA-binding domain"/>
    <property type="match status" value="1"/>
</dbReference>
<evidence type="ECO:0000313" key="7">
    <source>
        <dbReference type="Proteomes" id="UP000197666"/>
    </source>
</evidence>
<dbReference type="SMART" id="SM00066">
    <property type="entry name" value="GAL4"/>
    <property type="match status" value="1"/>
</dbReference>
<dbReference type="GO" id="GO:0008168">
    <property type="term" value="F:methyltransferase activity"/>
    <property type="evidence" value="ECO:0007669"/>
    <property type="project" value="UniProtKB-KW"/>
</dbReference>
<reference evidence="7" key="1">
    <citation type="submission" date="2018-10" db="EMBL/GenBank/DDBJ databases">
        <title>FDA dAtabase for Regulatory Grade micrObial Sequences (FDA-ARGOS): Supporting development and validation of Infectious Disease Dx tests.</title>
        <authorList>
            <person name="Kerrigan L."/>
            <person name="Tallon L."/>
            <person name="Sadzewicz L."/>
            <person name="Sengamalay N."/>
            <person name="Ott S."/>
            <person name="Godinez A."/>
            <person name="Nagaraj S."/>
            <person name="Vavikolanu K."/>
            <person name="Nadendla S."/>
            <person name="George J."/>
            <person name="Sichtig H."/>
        </authorList>
    </citation>
    <scope>NUCLEOTIDE SEQUENCE [LARGE SCALE GENOMIC DNA]</scope>
    <source>
        <strain evidence="7">FDAARGOS_311</strain>
    </source>
</reference>
<dbReference type="VEuPathDB" id="FungiDB:ATCC64974_109780"/>
<feature type="region of interest" description="Disordered" evidence="5">
    <location>
        <begin position="55"/>
        <end position="89"/>
    </location>
</feature>
<dbReference type="PROSITE" id="PS50048">
    <property type="entry name" value="ZN2_CY6_FUNGAL_2"/>
    <property type="match status" value="1"/>
</dbReference>
<dbReference type="GO" id="GO:0009893">
    <property type="term" value="P:positive regulation of metabolic process"/>
    <property type="evidence" value="ECO:0007669"/>
    <property type="project" value="UniProtKB-ARBA"/>
</dbReference>
<keyword evidence="6" id="KW-0489">Methyltransferase</keyword>
<dbReference type="GO" id="GO:0032259">
    <property type="term" value="P:methylation"/>
    <property type="evidence" value="ECO:0007669"/>
    <property type="project" value="UniProtKB-KW"/>
</dbReference>
<dbReference type="GO" id="GO:0000981">
    <property type="term" value="F:DNA-binding transcription factor activity, RNA polymerase II-specific"/>
    <property type="evidence" value="ECO:0007669"/>
    <property type="project" value="InterPro"/>
</dbReference>
<dbReference type="AlphaFoldDB" id="A0A254TKZ8"/>
<name>A0A254TKZ8_ASPNG</name>
<keyword evidence="6" id="KW-0808">Transferase</keyword>
<evidence type="ECO:0000256" key="1">
    <source>
        <dbReference type="ARBA" id="ARBA00023015"/>
    </source>
</evidence>
<evidence type="ECO:0000256" key="5">
    <source>
        <dbReference type="SAM" id="MobiDB-lite"/>
    </source>
</evidence>
<dbReference type="EMBL" id="NKJJ02000001">
    <property type="protein sequence ID" value="TPR01404.1"/>
    <property type="molecule type" value="Genomic_DNA"/>
</dbReference>
<dbReference type="GO" id="GO:0003677">
    <property type="term" value="F:DNA binding"/>
    <property type="evidence" value="ECO:0007669"/>
    <property type="project" value="UniProtKB-KW"/>
</dbReference>
<keyword evidence="2" id="KW-0238">DNA-binding</keyword>
<evidence type="ECO:0000256" key="4">
    <source>
        <dbReference type="ARBA" id="ARBA00023242"/>
    </source>
</evidence>